<reference evidence="1" key="1">
    <citation type="submission" date="2019-10" db="EMBL/GenBank/DDBJ databases">
        <title>Draft genome sequece of Microseira wollei NIES-4236.</title>
        <authorList>
            <person name="Yamaguchi H."/>
            <person name="Suzuki S."/>
            <person name="Kawachi M."/>
        </authorList>
    </citation>
    <scope>NUCLEOTIDE SEQUENCE</scope>
    <source>
        <strain evidence="1">NIES-4236</strain>
    </source>
</reference>
<dbReference type="AlphaFoldDB" id="A0AAV3XG27"/>
<comment type="caution">
    <text evidence="1">The sequence shown here is derived from an EMBL/GenBank/DDBJ whole genome shotgun (WGS) entry which is preliminary data.</text>
</comment>
<name>A0AAV3XG27_9CYAN</name>
<proteinExistence type="predicted"/>
<accession>A0AAV3XG27</accession>
<protein>
    <submittedName>
        <fullName evidence="1">Uncharacterized protein</fullName>
    </submittedName>
</protein>
<evidence type="ECO:0000313" key="1">
    <source>
        <dbReference type="EMBL" id="GET40835.1"/>
    </source>
</evidence>
<dbReference type="RefSeq" id="WP_226586992.1">
    <property type="nucleotide sequence ID" value="NZ_BLAY01000101.1"/>
</dbReference>
<evidence type="ECO:0000313" key="2">
    <source>
        <dbReference type="Proteomes" id="UP001050975"/>
    </source>
</evidence>
<gene>
    <name evidence="1" type="ORF">MiSe_56470</name>
</gene>
<sequence>MTTEFNDLEILAQQNIDLQSSKDMQTWEYQDASLEEIVDLLEEVSEPFALLASSLPPQLQQSARKEIEFLTSLYQQRLAKLQQGIKSTSP</sequence>
<keyword evidence="2" id="KW-1185">Reference proteome</keyword>
<organism evidence="1 2">
    <name type="scientific">Microseira wollei NIES-4236</name>
    <dbReference type="NCBI Taxonomy" id="2530354"/>
    <lineage>
        <taxon>Bacteria</taxon>
        <taxon>Bacillati</taxon>
        <taxon>Cyanobacteriota</taxon>
        <taxon>Cyanophyceae</taxon>
        <taxon>Oscillatoriophycideae</taxon>
        <taxon>Aerosakkonematales</taxon>
        <taxon>Aerosakkonemataceae</taxon>
        <taxon>Microseira</taxon>
    </lineage>
</organism>
<dbReference type="EMBL" id="BLAY01000101">
    <property type="protein sequence ID" value="GET40835.1"/>
    <property type="molecule type" value="Genomic_DNA"/>
</dbReference>
<dbReference type="Proteomes" id="UP001050975">
    <property type="component" value="Unassembled WGS sequence"/>
</dbReference>